<feature type="binding site" description="covalent" evidence="9">
    <location>
        <position position="200"/>
    </location>
    <ligand>
        <name>heme c</name>
        <dbReference type="ChEBI" id="CHEBI:61717"/>
    </ligand>
</feature>
<evidence type="ECO:0000313" key="14">
    <source>
        <dbReference type="Proteomes" id="UP000282211"/>
    </source>
</evidence>
<dbReference type="AlphaFoldDB" id="A0A420WFL8"/>
<comment type="caution">
    <text evidence="13">The sequence shown here is derived from an EMBL/GenBank/DDBJ whole genome shotgun (WGS) entry which is preliminary data.</text>
</comment>
<feature type="domain" description="Cytochrome c" evidence="12">
    <location>
        <begin position="52"/>
        <end position="244"/>
    </location>
</feature>
<dbReference type="GO" id="GO:0020037">
    <property type="term" value="F:heme binding"/>
    <property type="evidence" value="ECO:0007669"/>
    <property type="project" value="InterPro"/>
</dbReference>
<dbReference type="PANTHER" id="PTHR10266:SF3">
    <property type="entry name" value="CYTOCHROME C1, HEME PROTEIN, MITOCHONDRIAL"/>
    <property type="match status" value="1"/>
</dbReference>
<evidence type="ECO:0000256" key="2">
    <source>
        <dbReference type="ARBA" id="ARBA00016165"/>
    </source>
</evidence>
<dbReference type="SUPFAM" id="SSF46626">
    <property type="entry name" value="Cytochrome c"/>
    <property type="match status" value="1"/>
</dbReference>
<proteinExistence type="predicted"/>
<accession>A0A420WFL8</accession>
<feature type="chain" id="PRO_5019160406" description="Cytochrome c1" evidence="11">
    <location>
        <begin position="27"/>
        <end position="282"/>
    </location>
</feature>
<evidence type="ECO:0000256" key="1">
    <source>
        <dbReference type="ARBA" id="ARBA00004370"/>
    </source>
</evidence>
<dbReference type="Gene3D" id="1.20.5.100">
    <property type="entry name" value="Cytochrome c1, transmembrane anchor, C-terminal"/>
    <property type="match status" value="1"/>
</dbReference>
<dbReference type="GO" id="GO:0046872">
    <property type="term" value="F:metal ion binding"/>
    <property type="evidence" value="ECO:0007669"/>
    <property type="project" value="UniProtKB-KW"/>
</dbReference>
<evidence type="ECO:0000256" key="8">
    <source>
        <dbReference type="ARBA" id="ARBA00023136"/>
    </source>
</evidence>
<feature type="signal peptide" evidence="11">
    <location>
        <begin position="1"/>
        <end position="26"/>
    </location>
</feature>
<feature type="transmembrane region" description="Helical" evidence="10">
    <location>
        <begin position="255"/>
        <end position="273"/>
    </location>
</feature>
<evidence type="ECO:0000256" key="3">
    <source>
        <dbReference type="ARBA" id="ARBA00022617"/>
    </source>
</evidence>
<dbReference type="GO" id="GO:0009055">
    <property type="term" value="F:electron transfer activity"/>
    <property type="evidence" value="ECO:0007669"/>
    <property type="project" value="InterPro"/>
</dbReference>
<evidence type="ECO:0000256" key="7">
    <source>
        <dbReference type="ARBA" id="ARBA00023004"/>
    </source>
</evidence>
<evidence type="ECO:0000256" key="6">
    <source>
        <dbReference type="ARBA" id="ARBA00022989"/>
    </source>
</evidence>
<feature type="binding site" description="covalent" evidence="9">
    <location>
        <position position="69"/>
    </location>
    <ligand>
        <name>heme c</name>
        <dbReference type="ChEBI" id="CHEBI:61717"/>
    </ligand>
</feature>
<comment type="subcellular location">
    <subcellularLocation>
        <location evidence="1">Membrane</location>
    </subcellularLocation>
</comment>
<protein>
    <recommendedName>
        <fullName evidence="2">Cytochrome c1</fullName>
    </recommendedName>
</protein>
<dbReference type="InParanoid" id="A0A420WFL8"/>
<feature type="binding site" description="covalent" evidence="9">
    <location>
        <position position="65"/>
    </location>
    <ligand>
        <name>heme c</name>
        <dbReference type="ChEBI" id="CHEBI:61717"/>
    </ligand>
</feature>
<gene>
    <name evidence="13" type="ORF">DES40_2582</name>
</gene>
<keyword evidence="5 9" id="KW-0479">Metal-binding</keyword>
<dbReference type="InterPro" id="IPR009056">
    <property type="entry name" value="Cyt_c-like_dom"/>
</dbReference>
<evidence type="ECO:0000259" key="12">
    <source>
        <dbReference type="PROSITE" id="PS51007"/>
    </source>
</evidence>
<dbReference type="PANTHER" id="PTHR10266">
    <property type="entry name" value="CYTOCHROME C1"/>
    <property type="match status" value="1"/>
</dbReference>
<evidence type="ECO:0000256" key="4">
    <source>
        <dbReference type="ARBA" id="ARBA00022692"/>
    </source>
</evidence>
<keyword evidence="7 9" id="KW-0408">Iron</keyword>
<keyword evidence="8 10" id="KW-0472">Membrane</keyword>
<keyword evidence="4 10" id="KW-0812">Transmembrane</keyword>
<keyword evidence="11" id="KW-0732">Signal</keyword>
<dbReference type="InterPro" id="IPR036909">
    <property type="entry name" value="Cyt_c-like_dom_sf"/>
</dbReference>
<dbReference type="PROSITE" id="PS51007">
    <property type="entry name" value="CYTC"/>
    <property type="match status" value="1"/>
</dbReference>
<dbReference type="Proteomes" id="UP000282211">
    <property type="component" value="Unassembled WGS sequence"/>
</dbReference>
<keyword evidence="14" id="KW-1185">Reference proteome</keyword>
<dbReference type="EMBL" id="RBII01000002">
    <property type="protein sequence ID" value="RKQ69773.1"/>
    <property type="molecule type" value="Genomic_DNA"/>
</dbReference>
<dbReference type="RefSeq" id="WP_121102768.1">
    <property type="nucleotide sequence ID" value="NZ_RBII01000002.1"/>
</dbReference>
<dbReference type="OrthoDB" id="9808471at2"/>
<sequence length="282" mass="30882">MTSKLLKSLFVAAGAVAVIATGGAFAAGGSSDYKMEHKHWHFNGPFGTYDKAAAQRGYQVYREVCSSCHQLKFLSFRHLGDKGAPFHMEDYPNPNDNPYVKNFAADWTIQDIDSDTGDVIDRPGITADNFPPIYANDAAARASNGGALPPELSVIVKARTGGADYVYNLLTAYDAHKPDDVELTPGLYYNPVMEGGKIAMAAPLSEGIIEYAPTTDAEGNEIAAPEATVEQMAADVTEFLAWSADPKMEQRKGTGIMTMVYLFLLSILLWFSYKRVWRHVEH</sequence>
<feature type="binding site" description="covalent" evidence="9">
    <location>
        <position position="68"/>
    </location>
    <ligand>
        <name>heme c</name>
        <dbReference type="ChEBI" id="CHEBI:61717"/>
    </ligand>
</feature>
<evidence type="ECO:0000256" key="10">
    <source>
        <dbReference type="SAM" id="Phobius"/>
    </source>
</evidence>
<dbReference type="Pfam" id="PF02167">
    <property type="entry name" value="Cytochrom_C1"/>
    <property type="match status" value="1"/>
</dbReference>
<evidence type="ECO:0000256" key="5">
    <source>
        <dbReference type="ARBA" id="ARBA00022723"/>
    </source>
</evidence>
<evidence type="ECO:0000256" key="11">
    <source>
        <dbReference type="SAM" id="SignalP"/>
    </source>
</evidence>
<dbReference type="Gene3D" id="1.10.760.10">
    <property type="entry name" value="Cytochrome c-like domain"/>
    <property type="match status" value="1"/>
</dbReference>
<keyword evidence="3 9" id="KW-0349">Heme</keyword>
<evidence type="ECO:0000313" key="13">
    <source>
        <dbReference type="EMBL" id="RKQ69773.1"/>
    </source>
</evidence>
<organism evidence="13 14">
    <name type="scientific">Litorimonas taeanensis</name>
    <dbReference type="NCBI Taxonomy" id="568099"/>
    <lineage>
        <taxon>Bacteria</taxon>
        <taxon>Pseudomonadati</taxon>
        <taxon>Pseudomonadota</taxon>
        <taxon>Alphaproteobacteria</taxon>
        <taxon>Maricaulales</taxon>
        <taxon>Robiginitomaculaceae</taxon>
    </lineage>
</organism>
<evidence type="ECO:0000256" key="9">
    <source>
        <dbReference type="PIRSR" id="PIRSR602326-1"/>
    </source>
</evidence>
<dbReference type="PRINTS" id="PR00603">
    <property type="entry name" value="CYTOCHROMEC1"/>
</dbReference>
<keyword evidence="6 10" id="KW-1133">Transmembrane helix</keyword>
<dbReference type="InterPro" id="IPR002326">
    <property type="entry name" value="Cyt_c1"/>
</dbReference>
<name>A0A420WFL8_9PROT</name>
<comment type="cofactor">
    <cofactor evidence="9">
        <name>heme c</name>
        <dbReference type="ChEBI" id="CHEBI:61717"/>
    </cofactor>
    <text evidence="9">Binds 1 heme c group covalently per subunit.</text>
</comment>
<reference evidence="13 14" key="1">
    <citation type="submission" date="2018-10" db="EMBL/GenBank/DDBJ databases">
        <title>Genomic Encyclopedia of Type Strains, Phase IV (KMG-IV): sequencing the most valuable type-strain genomes for metagenomic binning, comparative biology and taxonomic classification.</title>
        <authorList>
            <person name="Goeker M."/>
        </authorList>
    </citation>
    <scope>NUCLEOTIDE SEQUENCE [LARGE SCALE GENOMIC DNA]</scope>
    <source>
        <strain evidence="13 14">DSM 22008</strain>
    </source>
</reference>
<dbReference type="GO" id="GO:0016020">
    <property type="term" value="C:membrane"/>
    <property type="evidence" value="ECO:0007669"/>
    <property type="project" value="UniProtKB-SubCell"/>
</dbReference>